<evidence type="ECO:0000313" key="2">
    <source>
        <dbReference type="EMBL" id="SFS58046.1"/>
    </source>
</evidence>
<dbReference type="InterPro" id="IPR013216">
    <property type="entry name" value="Methyltransf_11"/>
</dbReference>
<sequence>MTSTNRDLRDDIRDYWSDRAATFDNDPGHRIDDGAEMAAWEVLFRRHLGDGEGRALLDLASGTGEISRLCQRLGFAVTGLDWAEPMLERARGKLPDVTFLQADAERTTLPTASMDVIVTRHLVWTLVDPMAAFAEWFRVLRPKGKLLIVDGDFVSRSLLGRIFQRLAPNGSHSAISATNAERHKDILARVYFSGGARADQVAALLYSSGYDEIVIDKRLAPIHRAQATQLDWRKSLLRRSEHRYAICASKPRIPE</sequence>
<dbReference type="RefSeq" id="WP_093915306.1">
    <property type="nucleotide sequence ID" value="NZ_FPAJ01000001.1"/>
</dbReference>
<dbReference type="GO" id="GO:0032259">
    <property type="term" value="P:methylation"/>
    <property type="evidence" value="ECO:0007669"/>
    <property type="project" value="UniProtKB-KW"/>
</dbReference>
<accession>A0A1I6R016</accession>
<dbReference type="OrthoDB" id="21342at2"/>
<protein>
    <submittedName>
        <fullName evidence="2">Methyltransferase domain-containing protein</fullName>
    </submittedName>
</protein>
<evidence type="ECO:0000313" key="3">
    <source>
        <dbReference type="Proteomes" id="UP000199239"/>
    </source>
</evidence>
<dbReference type="PANTHER" id="PTHR42912:SF80">
    <property type="entry name" value="METHYLTRANSFERASE DOMAIN-CONTAINING PROTEIN"/>
    <property type="match status" value="1"/>
</dbReference>
<dbReference type="PANTHER" id="PTHR42912">
    <property type="entry name" value="METHYLTRANSFERASE"/>
    <property type="match status" value="1"/>
</dbReference>
<dbReference type="AlphaFoldDB" id="A0A1I6R016"/>
<gene>
    <name evidence="2" type="ORF">SAMN04488040_1156</name>
</gene>
<reference evidence="3" key="1">
    <citation type="submission" date="2016-10" db="EMBL/GenBank/DDBJ databases">
        <authorList>
            <person name="Varghese N."/>
            <person name="Submissions S."/>
        </authorList>
    </citation>
    <scope>NUCLEOTIDE SEQUENCE [LARGE SCALE GENOMIC DNA]</scope>
    <source>
        <strain evidence="3">DSM 23422</strain>
    </source>
</reference>
<keyword evidence="2" id="KW-0489">Methyltransferase</keyword>
<dbReference type="STRING" id="394264.SAMN04488040_1156"/>
<dbReference type="Proteomes" id="UP000199239">
    <property type="component" value="Unassembled WGS sequence"/>
</dbReference>
<dbReference type="SUPFAM" id="SSF53335">
    <property type="entry name" value="S-adenosyl-L-methionine-dependent methyltransferases"/>
    <property type="match status" value="1"/>
</dbReference>
<keyword evidence="2" id="KW-0808">Transferase</keyword>
<dbReference type="CDD" id="cd02440">
    <property type="entry name" value="AdoMet_MTases"/>
    <property type="match status" value="1"/>
</dbReference>
<feature type="domain" description="Methyltransferase type 11" evidence="1">
    <location>
        <begin position="57"/>
        <end position="148"/>
    </location>
</feature>
<evidence type="ECO:0000259" key="1">
    <source>
        <dbReference type="Pfam" id="PF08241"/>
    </source>
</evidence>
<proteinExistence type="predicted"/>
<name>A0A1I6R016_9RHOB</name>
<dbReference type="EMBL" id="FPAJ01000001">
    <property type="protein sequence ID" value="SFS58046.1"/>
    <property type="molecule type" value="Genomic_DNA"/>
</dbReference>
<keyword evidence="3" id="KW-1185">Reference proteome</keyword>
<dbReference type="Pfam" id="PF08241">
    <property type="entry name" value="Methyltransf_11"/>
    <property type="match status" value="1"/>
</dbReference>
<dbReference type="Gene3D" id="3.40.50.150">
    <property type="entry name" value="Vaccinia Virus protein VP39"/>
    <property type="match status" value="1"/>
</dbReference>
<dbReference type="InterPro" id="IPR029063">
    <property type="entry name" value="SAM-dependent_MTases_sf"/>
</dbReference>
<organism evidence="2 3">
    <name type="scientific">Sulfitobacter marinus</name>
    <dbReference type="NCBI Taxonomy" id="394264"/>
    <lineage>
        <taxon>Bacteria</taxon>
        <taxon>Pseudomonadati</taxon>
        <taxon>Pseudomonadota</taxon>
        <taxon>Alphaproteobacteria</taxon>
        <taxon>Rhodobacterales</taxon>
        <taxon>Roseobacteraceae</taxon>
        <taxon>Sulfitobacter</taxon>
    </lineage>
</organism>
<dbReference type="InterPro" id="IPR050508">
    <property type="entry name" value="Methyltransf_Superfamily"/>
</dbReference>
<dbReference type="GO" id="GO:0008757">
    <property type="term" value="F:S-adenosylmethionine-dependent methyltransferase activity"/>
    <property type="evidence" value="ECO:0007669"/>
    <property type="project" value="InterPro"/>
</dbReference>